<feature type="region of interest" description="Disordered" evidence="1">
    <location>
        <begin position="1"/>
        <end position="25"/>
    </location>
</feature>
<organism evidence="2 3">
    <name type="scientific">Cafeteria roenbergensis</name>
    <name type="common">Marine flagellate</name>
    <dbReference type="NCBI Taxonomy" id="33653"/>
    <lineage>
        <taxon>Eukaryota</taxon>
        <taxon>Sar</taxon>
        <taxon>Stramenopiles</taxon>
        <taxon>Bigyra</taxon>
        <taxon>Opalozoa</taxon>
        <taxon>Bicosoecida</taxon>
        <taxon>Cafeteriaceae</taxon>
        <taxon>Cafeteria</taxon>
    </lineage>
</organism>
<evidence type="ECO:0000256" key="1">
    <source>
        <dbReference type="SAM" id="MobiDB-lite"/>
    </source>
</evidence>
<evidence type="ECO:0000313" key="2">
    <source>
        <dbReference type="EMBL" id="KAA0147470.1"/>
    </source>
</evidence>
<keyword evidence="3" id="KW-1185">Reference proteome</keyword>
<dbReference type="Proteomes" id="UP000323011">
    <property type="component" value="Unassembled WGS sequence"/>
</dbReference>
<gene>
    <name evidence="2" type="ORF">FNF29_07316</name>
</gene>
<name>A0A5A8C5Y5_CAFRO</name>
<dbReference type="EMBL" id="VLTN01000066">
    <property type="protein sequence ID" value="KAA0147470.1"/>
    <property type="molecule type" value="Genomic_DNA"/>
</dbReference>
<proteinExistence type="predicted"/>
<reference evidence="2 3" key="1">
    <citation type="submission" date="2019-07" db="EMBL/GenBank/DDBJ databases">
        <title>Genomes of Cafeteria roenbergensis.</title>
        <authorList>
            <person name="Fischer M.G."/>
            <person name="Hackl T."/>
            <person name="Roman M."/>
        </authorList>
    </citation>
    <scope>NUCLEOTIDE SEQUENCE [LARGE SCALE GENOMIC DNA]</scope>
    <source>
        <strain evidence="2 3">BVI</strain>
    </source>
</reference>
<evidence type="ECO:0000313" key="3">
    <source>
        <dbReference type="Proteomes" id="UP000323011"/>
    </source>
</evidence>
<comment type="caution">
    <text evidence="2">The sequence shown here is derived from an EMBL/GenBank/DDBJ whole genome shotgun (WGS) entry which is preliminary data.</text>
</comment>
<protein>
    <submittedName>
        <fullName evidence="2">Uncharacterized protein</fullName>
    </submittedName>
</protein>
<sequence>MGDDPASLAGAVAKLDPESSVGAEANPWLWTTGPAVTQSAADRASASGLGAGKAGGVARLVGSTGHDALVLDPAAPSAQPRLVSFPRQGLDDGRALRLGDSLASMAEPGMAGSRDEATLTAAQLASLGTRGDDLSGQGRTQRLLGARRGGGRWRGQASDLREDTSLGAARALDAVRPRGPGFRGHVALGEAPIPLGADGAASADYLIGLAGGQDGALSAARGRALARVLATPEPTPDPAPPSLLRAPDLGKRRGRSPHGQPLHEEASAHSSAWDEVELDLHRYE</sequence>
<dbReference type="AlphaFoldDB" id="A0A5A8C5Y5"/>
<accession>A0A5A8C5Y5</accession>
<feature type="region of interest" description="Disordered" evidence="1">
    <location>
        <begin position="229"/>
        <end position="284"/>
    </location>
</feature>